<name>A0ABW5XKS6_9SPHI</name>
<reference evidence="2" key="1">
    <citation type="journal article" date="2019" name="Int. J. Syst. Evol. Microbiol.">
        <title>The Global Catalogue of Microorganisms (GCM) 10K type strain sequencing project: providing services to taxonomists for standard genome sequencing and annotation.</title>
        <authorList>
            <consortium name="The Broad Institute Genomics Platform"/>
            <consortium name="The Broad Institute Genome Sequencing Center for Infectious Disease"/>
            <person name="Wu L."/>
            <person name="Ma J."/>
        </authorList>
    </citation>
    <scope>NUCLEOTIDE SEQUENCE [LARGE SCALE GENOMIC DNA]</scope>
    <source>
        <strain evidence="2">KCTC 52232</strain>
    </source>
</reference>
<gene>
    <name evidence="1" type="ORF">ACFSYC_02655</name>
</gene>
<sequence>MQQSQIAAELKELKLLLSKVVGSSDLPAKEQFSPLLLDKAAKEFKKLSIARGEWITEYELYKHFKDAHYGCGKFIRDKFGFSNYFKQGKATYYNKTDILALSKELKLRNVNLARYMELKQDQENFKKKLVDAASNKKALKLKKSYQLPDDLYDINTSEPPRPAAVELVIEDLKKLEEEFFQYKLADYIDIYKGNYAMVKFEYSFSKYLSNEIKQRCRKWCENFNYANHALELLTNKKASFIPVKEEDMIQL</sequence>
<comment type="caution">
    <text evidence="1">The sequence shown here is derived from an EMBL/GenBank/DDBJ whole genome shotgun (WGS) entry which is preliminary data.</text>
</comment>
<proteinExistence type="predicted"/>
<accession>A0ABW5XKS6</accession>
<dbReference type="Proteomes" id="UP001597601">
    <property type="component" value="Unassembled WGS sequence"/>
</dbReference>
<evidence type="ECO:0000313" key="2">
    <source>
        <dbReference type="Proteomes" id="UP001597601"/>
    </source>
</evidence>
<protein>
    <submittedName>
        <fullName evidence="1">Uncharacterized protein</fullName>
    </submittedName>
</protein>
<evidence type="ECO:0000313" key="1">
    <source>
        <dbReference type="EMBL" id="MFD2863577.1"/>
    </source>
</evidence>
<organism evidence="1 2">
    <name type="scientific">Mucilaginibacter antarcticus</name>
    <dbReference type="NCBI Taxonomy" id="1855725"/>
    <lineage>
        <taxon>Bacteria</taxon>
        <taxon>Pseudomonadati</taxon>
        <taxon>Bacteroidota</taxon>
        <taxon>Sphingobacteriia</taxon>
        <taxon>Sphingobacteriales</taxon>
        <taxon>Sphingobacteriaceae</taxon>
        <taxon>Mucilaginibacter</taxon>
    </lineage>
</organism>
<dbReference type="EMBL" id="JBHUON010000002">
    <property type="protein sequence ID" value="MFD2863577.1"/>
    <property type="molecule type" value="Genomic_DNA"/>
</dbReference>
<keyword evidence="2" id="KW-1185">Reference proteome</keyword>
<dbReference type="RefSeq" id="WP_377123236.1">
    <property type="nucleotide sequence ID" value="NZ_JBHUHN010000001.1"/>
</dbReference>